<dbReference type="RefSeq" id="XP_040590781.1">
    <property type="nucleotide sequence ID" value="XM_040734847.1"/>
</dbReference>
<gene>
    <name evidence="2 3" type="primary">Iqcm</name>
</gene>
<dbReference type="GeneID" id="101841104"/>
<dbReference type="PROSITE" id="PS50096">
    <property type="entry name" value="IQ"/>
    <property type="match status" value="1"/>
</dbReference>
<reference evidence="2 3" key="1">
    <citation type="submission" date="2025-05" db="UniProtKB">
        <authorList>
            <consortium name="RefSeq"/>
        </authorList>
    </citation>
    <scope>IDENTIFICATION</scope>
    <source>
        <tissue evidence="2 3">Liver</tissue>
    </source>
</reference>
<protein>
    <submittedName>
        <fullName evidence="2 3">IQ domain-containing protein M</fullName>
    </submittedName>
</protein>
<organism evidence="1 3">
    <name type="scientific">Mesocricetus auratus</name>
    <name type="common">Golden hamster</name>
    <dbReference type="NCBI Taxonomy" id="10036"/>
    <lineage>
        <taxon>Eukaryota</taxon>
        <taxon>Metazoa</taxon>
        <taxon>Chordata</taxon>
        <taxon>Craniata</taxon>
        <taxon>Vertebrata</taxon>
        <taxon>Euteleostomi</taxon>
        <taxon>Mammalia</taxon>
        <taxon>Eutheria</taxon>
        <taxon>Euarchontoglires</taxon>
        <taxon>Glires</taxon>
        <taxon>Rodentia</taxon>
        <taxon>Myomorpha</taxon>
        <taxon>Muroidea</taxon>
        <taxon>Cricetidae</taxon>
        <taxon>Cricetinae</taxon>
        <taxon>Mesocricetus</taxon>
    </lineage>
</organism>
<evidence type="ECO:0000313" key="3">
    <source>
        <dbReference type="RefSeq" id="XP_040590781.1"/>
    </source>
</evidence>
<evidence type="ECO:0000313" key="1">
    <source>
        <dbReference type="Proteomes" id="UP000886700"/>
    </source>
</evidence>
<dbReference type="RefSeq" id="XP_040590780.1">
    <property type="nucleotide sequence ID" value="XM_040734846.1"/>
</dbReference>
<dbReference type="Proteomes" id="UP000886700">
    <property type="component" value="Unplaced"/>
</dbReference>
<proteinExistence type="predicted"/>
<evidence type="ECO:0000313" key="2">
    <source>
        <dbReference type="RefSeq" id="XP_040590780.1"/>
    </source>
</evidence>
<dbReference type="PANTHER" id="PTHR35978">
    <property type="entry name" value="IQ DOMAIN-CONTAINING PROTEIN M"/>
    <property type="match status" value="1"/>
</dbReference>
<dbReference type="PANTHER" id="PTHR35978:SF1">
    <property type="entry name" value="IQ DOMAIN-CONTAINING PROTEIN M"/>
    <property type="match status" value="1"/>
</dbReference>
<sequence length="489" mass="57722">MSTVETITEEAEGPALETIQQDFLQEAKSLIAQHYKRINENKTQGTSINVFKNKHQNPKTRKFIPFEIKRSEILNVVQEHRKVLRNINYPKETSKCSPLKDDSQLTAFMEPYVPNIKEKYQPVDFFSKEKIKLGKIMTDIESVSKKMEKEKQLYFKKSRMLEPFHSYLGLPLQSMTSSVGLLRELDRTLYDWRSIEMTRSSHWPQESAESFSGSSVVFKDYYLKPSKKKELQRTKPDQKSGKSLKTVTKSDKLDSKVKRIGPHIEIFQVFQGENKLVFTKRIVKLITITQAFIRGWLERRRLQRIKTKSSYHGPSLKAVVNMYQCLIHRIRHRLGLWRTRQIINFGELEEWMDRKKFYETMFAKREDWQGLERSELLKYFNDCGHFPTQSQIDEYWDLFHRHSQGKYSDVIKKANAIELLFTLYPPQGAKVNISTRLRSTWLRPIVDGEEGYKYIVSGHPILKRANIRTAGELVASSIRERKMRQFYKL</sequence>
<name>A0ABM2WQX3_MESAU</name>
<accession>A0ABM2WQX3</accession>
<keyword evidence="1" id="KW-1185">Reference proteome</keyword>